<dbReference type="GO" id="GO:0005737">
    <property type="term" value="C:cytoplasm"/>
    <property type="evidence" value="ECO:0007669"/>
    <property type="project" value="TreeGrafter"/>
</dbReference>
<keyword evidence="5" id="KW-0479">Metal-binding</keyword>
<comment type="pathway">
    <text evidence="10">Sulfur metabolism; glutathione biosynthesis; glutathione from L-cysteine and L-glutamate: step 2/2.</text>
</comment>
<evidence type="ECO:0000256" key="1">
    <source>
        <dbReference type="ARBA" id="ARBA00001936"/>
    </source>
</evidence>
<accession>A0A1G9RF58</accession>
<comment type="similarity">
    <text evidence="10">Belongs to the prokaryotic GSH synthase family.</text>
</comment>
<comment type="cofactor">
    <cofactor evidence="2">
        <name>Mg(2+)</name>
        <dbReference type="ChEBI" id="CHEBI:18420"/>
    </cofactor>
</comment>
<sequence>MKTRTALFIIDPPDRLDPPTDTSLALMRESLARGYQVCWTTLDGLSLRDEKPQAKVHPVIFSKGQEMFLPYPAEEFNPASADLIFMRKDPPVDLAYLHATLILERLACRTLQINPPQALRNHCEKLIPSLFPELAPATLVSSDQGLLTDFLRQQRHIVIKPLEDCSGKGVYVLRHDDPNARPLMTDMTRGGTRFLQAQKFLPAIINFGDKRVLLLAGEILGWIRRVPAAGDFRSNINAGGRCEPCDLNPRDHHICKVVGRWLKREGILLAGIDIVGEYLLEVNITSPSCLREINQLTGTQLEIQIMDRLEQELETASKTREV</sequence>
<keyword evidence="7 10" id="KW-0067">ATP-binding</keyword>
<comment type="cofactor">
    <cofactor evidence="1">
        <name>Mn(2+)</name>
        <dbReference type="ChEBI" id="CHEBI:29035"/>
    </cofactor>
</comment>
<dbReference type="NCBIfam" id="NF003573">
    <property type="entry name" value="PRK05246.1"/>
    <property type="match status" value="1"/>
</dbReference>
<evidence type="ECO:0000256" key="4">
    <source>
        <dbReference type="ARBA" id="ARBA00022684"/>
    </source>
</evidence>
<dbReference type="EC" id="6.3.2.3" evidence="10"/>
<dbReference type="NCBIfam" id="TIGR01380">
    <property type="entry name" value="glut_syn"/>
    <property type="match status" value="1"/>
</dbReference>
<dbReference type="STRING" id="392333.SAMN05660860_02121"/>
<dbReference type="GO" id="GO:0046872">
    <property type="term" value="F:metal ion binding"/>
    <property type="evidence" value="ECO:0007669"/>
    <property type="project" value="UniProtKB-KW"/>
</dbReference>
<evidence type="ECO:0000256" key="7">
    <source>
        <dbReference type="ARBA" id="ARBA00022840"/>
    </source>
</evidence>
<keyword evidence="9" id="KW-0464">Manganese</keyword>
<evidence type="ECO:0000256" key="2">
    <source>
        <dbReference type="ARBA" id="ARBA00001946"/>
    </source>
</evidence>
<evidence type="ECO:0000256" key="6">
    <source>
        <dbReference type="ARBA" id="ARBA00022741"/>
    </source>
</evidence>
<dbReference type="OrthoDB" id="9785415at2"/>
<dbReference type="InterPro" id="IPR004218">
    <property type="entry name" value="GSHS_ATP-bd"/>
</dbReference>
<reference evidence="12 13" key="1">
    <citation type="submission" date="2016-10" db="EMBL/GenBank/DDBJ databases">
        <authorList>
            <person name="de Groot N.N."/>
        </authorList>
    </citation>
    <scope>NUCLEOTIDE SEQUENCE [LARGE SCALE GENOMIC DNA]</scope>
    <source>
        <strain evidence="12 13">DSM 17813</strain>
    </source>
</reference>
<evidence type="ECO:0000313" key="13">
    <source>
        <dbReference type="Proteomes" id="UP000182146"/>
    </source>
</evidence>
<evidence type="ECO:0000259" key="11">
    <source>
        <dbReference type="PROSITE" id="PS50975"/>
    </source>
</evidence>
<dbReference type="InterPro" id="IPR006284">
    <property type="entry name" value="Glut_synth_pro"/>
</dbReference>
<keyword evidence="6 10" id="KW-0547">Nucleotide-binding</keyword>
<dbReference type="SUPFAM" id="SSF52440">
    <property type="entry name" value="PreATP-grasp domain"/>
    <property type="match status" value="1"/>
</dbReference>
<organism evidence="12 13">
    <name type="scientific">Geoalkalibacter ferrihydriticus</name>
    <dbReference type="NCBI Taxonomy" id="392333"/>
    <lineage>
        <taxon>Bacteria</taxon>
        <taxon>Pseudomonadati</taxon>
        <taxon>Thermodesulfobacteriota</taxon>
        <taxon>Desulfuromonadia</taxon>
        <taxon>Desulfuromonadales</taxon>
        <taxon>Geoalkalibacteraceae</taxon>
        <taxon>Geoalkalibacter</taxon>
    </lineage>
</organism>
<dbReference type="Gene3D" id="3.30.470.20">
    <property type="entry name" value="ATP-grasp fold, B domain"/>
    <property type="match status" value="1"/>
</dbReference>
<evidence type="ECO:0000256" key="9">
    <source>
        <dbReference type="ARBA" id="ARBA00023211"/>
    </source>
</evidence>
<dbReference type="PROSITE" id="PS50975">
    <property type="entry name" value="ATP_GRASP"/>
    <property type="match status" value="1"/>
</dbReference>
<dbReference type="Pfam" id="PF02955">
    <property type="entry name" value="GSH-S_ATP"/>
    <property type="match status" value="1"/>
</dbReference>
<protein>
    <recommendedName>
        <fullName evidence="10">Glutathione synthetase</fullName>
        <ecNumber evidence="10">6.3.2.3</ecNumber>
    </recommendedName>
    <alternativeName>
        <fullName evidence="10">GSH synthetase</fullName>
        <shortName evidence="10">GSH-S</shortName>
        <shortName evidence="10">GSHase</shortName>
    </alternativeName>
    <alternativeName>
        <fullName evidence="10">Glutathione synthase</fullName>
    </alternativeName>
</protein>
<proteinExistence type="inferred from homology"/>
<dbReference type="PANTHER" id="PTHR21621">
    <property type="entry name" value="RIBOSOMAL PROTEIN S6 MODIFICATION PROTEIN"/>
    <property type="match status" value="1"/>
</dbReference>
<dbReference type="AlphaFoldDB" id="A0A1G9RF58"/>
<dbReference type="EMBL" id="FNGU01000004">
    <property type="protein sequence ID" value="SDM21720.1"/>
    <property type="molecule type" value="Genomic_DNA"/>
</dbReference>
<keyword evidence="3 10" id="KW-0436">Ligase</keyword>
<keyword evidence="4 10" id="KW-0317">Glutathione biosynthesis</keyword>
<dbReference type="PANTHER" id="PTHR21621:SF4">
    <property type="entry name" value="GLUTATHIONE SYNTHETASE"/>
    <property type="match status" value="1"/>
</dbReference>
<evidence type="ECO:0000256" key="5">
    <source>
        <dbReference type="ARBA" id="ARBA00022723"/>
    </source>
</evidence>
<dbReference type="Proteomes" id="UP000182146">
    <property type="component" value="Unassembled WGS sequence"/>
</dbReference>
<dbReference type="SUPFAM" id="SSF56059">
    <property type="entry name" value="Glutathione synthetase ATP-binding domain-like"/>
    <property type="match status" value="1"/>
</dbReference>
<dbReference type="InterPro" id="IPR011761">
    <property type="entry name" value="ATP-grasp"/>
</dbReference>
<dbReference type="Gene3D" id="3.40.50.20">
    <property type="match status" value="1"/>
</dbReference>
<dbReference type="RefSeq" id="WP_052445812.1">
    <property type="nucleotide sequence ID" value="NZ_FNGU01000004.1"/>
</dbReference>
<dbReference type="GO" id="GO:0005524">
    <property type="term" value="F:ATP binding"/>
    <property type="evidence" value="ECO:0007669"/>
    <property type="project" value="UniProtKB-UniRule"/>
</dbReference>
<dbReference type="HAMAP" id="MF_00162">
    <property type="entry name" value="GSH_S"/>
    <property type="match status" value="1"/>
</dbReference>
<dbReference type="InterPro" id="IPR004215">
    <property type="entry name" value="GSHS_N"/>
</dbReference>
<feature type="domain" description="ATP-grasp" evidence="11">
    <location>
        <begin position="124"/>
        <end position="310"/>
    </location>
</feature>
<evidence type="ECO:0000256" key="3">
    <source>
        <dbReference type="ARBA" id="ARBA00022598"/>
    </source>
</evidence>
<keyword evidence="8" id="KW-0460">Magnesium</keyword>
<comment type="catalytic activity">
    <reaction evidence="10">
        <text>gamma-L-glutamyl-L-cysteine + glycine + ATP = glutathione + ADP + phosphate + H(+)</text>
        <dbReference type="Rhea" id="RHEA:13557"/>
        <dbReference type="ChEBI" id="CHEBI:15378"/>
        <dbReference type="ChEBI" id="CHEBI:30616"/>
        <dbReference type="ChEBI" id="CHEBI:43474"/>
        <dbReference type="ChEBI" id="CHEBI:57305"/>
        <dbReference type="ChEBI" id="CHEBI:57925"/>
        <dbReference type="ChEBI" id="CHEBI:58173"/>
        <dbReference type="ChEBI" id="CHEBI:456216"/>
        <dbReference type="EC" id="6.3.2.3"/>
    </reaction>
</comment>
<dbReference type="InterPro" id="IPR013815">
    <property type="entry name" value="ATP_grasp_subdomain_1"/>
</dbReference>
<evidence type="ECO:0000313" key="12">
    <source>
        <dbReference type="EMBL" id="SDM21720.1"/>
    </source>
</evidence>
<evidence type="ECO:0000256" key="8">
    <source>
        <dbReference type="ARBA" id="ARBA00022842"/>
    </source>
</evidence>
<dbReference type="Pfam" id="PF02951">
    <property type="entry name" value="GSH-S_N"/>
    <property type="match status" value="1"/>
</dbReference>
<dbReference type="GO" id="GO:0004363">
    <property type="term" value="F:glutathione synthase activity"/>
    <property type="evidence" value="ECO:0007669"/>
    <property type="project" value="UniProtKB-UniRule"/>
</dbReference>
<dbReference type="InterPro" id="IPR016185">
    <property type="entry name" value="PreATP-grasp_dom_sf"/>
</dbReference>
<name>A0A1G9RF58_9BACT</name>
<gene>
    <name evidence="10" type="primary">gshB</name>
    <name evidence="12" type="ORF">SAMN05660860_02121</name>
</gene>
<dbReference type="UniPathway" id="UPA00142">
    <property type="reaction ID" value="UER00210"/>
</dbReference>
<dbReference type="Gene3D" id="3.30.1490.20">
    <property type="entry name" value="ATP-grasp fold, A domain"/>
    <property type="match status" value="1"/>
</dbReference>
<evidence type="ECO:0000256" key="10">
    <source>
        <dbReference type="HAMAP-Rule" id="MF_00162"/>
    </source>
</evidence>